<reference evidence="1" key="1">
    <citation type="journal article" date="2019" name="Sci. Rep.">
        <title>Draft genome of Tanacetum cinerariifolium, the natural source of mosquito coil.</title>
        <authorList>
            <person name="Yamashiro T."/>
            <person name="Shiraishi A."/>
            <person name="Satake H."/>
            <person name="Nakayama K."/>
        </authorList>
    </citation>
    <scope>NUCLEOTIDE SEQUENCE</scope>
</reference>
<proteinExistence type="predicted"/>
<dbReference type="EMBL" id="BKCJ011781502">
    <property type="protein sequence ID" value="GFD52381.1"/>
    <property type="molecule type" value="Genomic_DNA"/>
</dbReference>
<gene>
    <name evidence="1" type="ORF">Tci_924350</name>
</gene>
<protein>
    <submittedName>
        <fullName evidence="1">Uncharacterized protein</fullName>
    </submittedName>
</protein>
<accession>A0A699X5F8</accession>
<comment type="caution">
    <text evidence="1">The sequence shown here is derived from an EMBL/GenBank/DDBJ whole genome shotgun (WGS) entry which is preliminary data.</text>
</comment>
<dbReference type="AlphaFoldDB" id="A0A699X5F8"/>
<evidence type="ECO:0000313" key="1">
    <source>
        <dbReference type="EMBL" id="GFD52381.1"/>
    </source>
</evidence>
<organism evidence="1">
    <name type="scientific">Tanacetum cinerariifolium</name>
    <name type="common">Dalmatian daisy</name>
    <name type="synonym">Chrysanthemum cinerariifolium</name>
    <dbReference type="NCBI Taxonomy" id="118510"/>
    <lineage>
        <taxon>Eukaryota</taxon>
        <taxon>Viridiplantae</taxon>
        <taxon>Streptophyta</taxon>
        <taxon>Embryophyta</taxon>
        <taxon>Tracheophyta</taxon>
        <taxon>Spermatophyta</taxon>
        <taxon>Magnoliopsida</taxon>
        <taxon>eudicotyledons</taxon>
        <taxon>Gunneridae</taxon>
        <taxon>Pentapetalae</taxon>
        <taxon>asterids</taxon>
        <taxon>campanulids</taxon>
        <taxon>Asterales</taxon>
        <taxon>Asteraceae</taxon>
        <taxon>Asteroideae</taxon>
        <taxon>Anthemideae</taxon>
        <taxon>Anthemidinae</taxon>
        <taxon>Tanacetum</taxon>
    </lineage>
</organism>
<sequence>VTSLAADEGSMQHKLNKLTDLCTSLQRQQLEMASKIVAQDHEISQLKTRVKLLEDREGGGITQSRKYAPIKGRSLYEWEAAAAERSSKRG</sequence>
<name>A0A699X5F8_TANCI</name>
<feature type="non-terminal residue" evidence="1">
    <location>
        <position position="90"/>
    </location>
</feature>
<feature type="non-terminal residue" evidence="1">
    <location>
        <position position="1"/>
    </location>
</feature>